<dbReference type="Pfam" id="PF13480">
    <property type="entry name" value="Acetyltransf_6"/>
    <property type="match status" value="1"/>
</dbReference>
<keyword evidence="14" id="KW-1185">Reference proteome</keyword>
<dbReference type="EC" id="2.3.2.16" evidence="8"/>
<dbReference type="InterPro" id="IPR016181">
    <property type="entry name" value="Acyl_CoA_acyltransferase"/>
</dbReference>
<keyword evidence="3 13" id="KW-0808">Transferase</keyword>
<keyword evidence="4" id="KW-0133">Cell shape</keyword>
<dbReference type="PROSITE" id="PS51191">
    <property type="entry name" value="FEMABX"/>
    <property type="match status" value="1"/>
</dbReference>
<evidence type="ECO:0000256" key="1">
    <source>
        <dbReference type="ARBA" id="ARBA00004496"/>
    </source>
</evidence>
<evidence type="ECO:0000256" key="6">
    <source>
        <dbReference type="ARBA" id="ARBA00023315"/>
    </source>
</evidence>
<evidence type="ECO:0000256" key="3">
    <source>
        <dbReference type="ARBA" id="ARBA00022679"/>
    </source>
</evidence>
<proteinExistence type="inferred from homology"/>
<dbReference type="PANTHER" id="PTHR36174">
    <property type="entry name" value="LIPID II:GLYCINE GLYCYLTRANSFERASE"/>
    <property type="match status" value="1"/>
</dbReference>
<comment type="caution">
    <text evidence="13">The sequence shown here is derived from an EMBL/GenBank/DDBJ whole genome shotgun (WGS) entry which is preliminary data.</text>
</comment>
<dbReference type="OrthoDB" id="9785911at2"/>
<sequence>MNRDIYFTKEYAQVNELIEHGEAISIDIECQYGHITHTAIKREIDTEIDGEKYYDLVTPYGYGGPVVHEYVNLEKLIEVFEETLMDYCSTHNIVSEFVRFHPVFKNQEPFRSVYDVKYMRKTVGTDLLSSEDIFQTEFCATARRRVRKLVKDEKFSCIVARGFNDIEDFIAIYNDTMNRLDATDFYYFDRAYFEGLKRKFGNKLVTTSVYYEGQIIAMGLYFISEDIIHDHLNGTLATHLHHSPAYLLKYTMMNWAKVNGYSLIHYGGGVTNAEDDSVLKFKKRFSNHTAFDFHIGRKIWNPAVYEALCRKKGIDSEIDYFPAYRAPRIAVKKN</sequence>
<evidence type="ECO:0000256" key="9">
    <source>
        <dbReference type="ARBA" id="ARBA00040679"/>
    </source>
</evidence>
<dbReference type="AlphaFoldDB" id="A0A558AXF2"/>
<comment type="similarity">
    <text evidence="2">Belongs to the FemABX family.</text>
</comment>
<name>A0A558AXF2_9STAP</name>
<keyword evidence="5" id="KW-0573">Peptidoglycan synthesis</keyword>
<evidence type="ECO:0000256" key="4">
    <source>
        <dbReference type="ARBA" id="ARBA00022960"/>
    </source>
</evidence>
<evidence type="ECO:0000313" key="13">
    <source>
        <dbReference type="EMBL" id="TVT28942.1"/>
    </source>
</evidence>
<keyword evidence="6" id="KW-0012">Acyltransferase</keyword>
<dbReference type="Gene3D" id="3.40.630.30">
    <property type="match status" value="1"/>
</dbReference>
<dbReference type="RefSeq" id="WP_145284669.1">
    <property type="nucleotide sequence ID" value="NZ_VMSJ01000001.1"/>
</dbReference>
<organism evidence="13 14">
    <name type="scientific">Salinicoccus cyprini</name>
    <dbReference type="NCBI Taxonomy" id="2493691"/>
    <lineage>
        <taxon>Bacteria</taxon>
        <taxon>Bacillati</taxon>
        <taxon>Bacillota</taxon>
        <taxon>Bacilli</taxon>
        <taxon>Bacillales</taxon>
        <taxon>Staphylococcaceae</taxon>
        <taxon>Salinicoccus</taxon>
    </lineage>
</organism>
<dbReference type="EMBL" id="VMSJ01000001">
    <property type="protein sequence ID" value="TVT28942.1"/>
    <property type="molecule type" value="Genomic_DNA"/>
</dbReference>
<evidence type="ECO:0000259" key="12">
    <source>
        <dbReference type="Pfam" id="PF13480"/>
    </source>
</evidence>
<accession>A0A558AXF2</accession>
<dbReference type="GO" id="GO:0009252">
    <property type="term" value="P:peptidoglycan biosynthetic process"/>
    <property type="evidence" value="ECO:0007669"/>
    <property type="project" value="UniProtKB-KW"/>
</dbReference>
<keyword evidence="7" id="KW-0961">Cell wall biogenesis/degradation</keyword>
<reference evidence="13 14" key="1">
    <citation type="submission" date="2019-07" db="EMBL/GenBank/DDBJ databases">
        <title>Salinicoccus cyprini sp. nov., isolated from gastro-intestinal tract of mirror carp, Cyprinus carpio var. specularis, collected from Gobind Sagar Reservoir, Himachal Pradesh, India.</title>
        <authorList>
            <person name="Talwar C."/>
            <person name="Singh A.K."/>
            <person name="Lal R."/>
            <person name="Negi R.K."/>
        </authorList>
    </citation>
    <scope>NUCLEOTIDE SEQUENCE [LARGE SCALE GENOMIC DNA]</scope>
    <source>
        <strain evidence="13 14">CT19</strain>
    </source>
</reference>
<comment type="catalytic activity">
    <reaction evidence="11">
        <text>beta-D-GlcNAc-(1-&gt;4)-Mur2Ac(oyl-L-Ala-D-isoglutaminyl-L-Lys-D-Ala-D-Ala)-di-trans,octa-cis-undecaprenyl diphosphate + glycyl-tRNA(Gly) = beta-D-GlcNAc-(1-&gt;4)-Mur2Ac(oyl-L-Ala-D-isoglutaminyl-L-Lys-(N(6)-Gly)-D-Ala-D-Ala)-di-trans,octa-cis-undecaprenyl diphosphate + tRNA(Gly) + H(+)</text>
        <dbReference type="Rhea" id="RHEA:30435"/>
        <dbReference type="Rhea" id="RHEA-COMP:9664"/>
        <dbReference type="Rhea" id="RHEA-COMP:9683"/>
        <dbReference type="ChEBI" id="CHEBI:15378"/>
        <dbReference type="ChEBI" id="CHEBI:62233"/>
        <dbReference type="ChEBI" id="CHEBI:62234"/>
        <dbReference type="ChEBI" id="CHEBI:78442"/>
        <dbReference type="ChEBI" id="CHEBI:78522"/>
        <dbReference type="EC" id="2.3.2.16"/>
    </reaction>
</comment>
<protein>
    <recommendedName>
        <fullName evidence="9">Lipid II:glycine glycyltransferase</fullName>
        <ecNumber evidence="8">2.3.2.16</ecNumber>
    </recommendedName>
    <alternativeName>
        <fullName evidence="10">Factor essential for expression of methicillin resistance X</fullName>
    </alternativeName>
</protein>
<dbReference type="InterPro" id="IPR003447">
    <property type="entry name" value="FEMABX"/>
</dbReference>
<dbReference type="GO" id="GO:0008360">
    <property type="term" value="P:regulation of cell shape"/>
    <property type="evidence" value="ECO:0007669"/>
    <property type="project" value="UniProtKB-KW"/>
</dbReference>
<dbReference type="GO" id="GO:0005737">
    <property type="term" value="C:cytoplasm"/>
    <property type="evidence" value="ECO:0007669"/>
    <property type="project" value="UniProtKB-SubCell"/>
</dbReference>
<evidence type="ECO:0000313" key="14">
    <source>
        <dbReference type="Proteomes" id="UP000315103"/>
    </source>
</evidence>
<comment type="subcellular location">
    <subcellularLocation>
        <location evidence="1">Cytoplasm</location>
    </subcellularLocation>
</comment>
<evidence type="ECO:0000256" key="10">
    <source>
        <dbReference type="ARBA" id="ARBA00042933"/>
    </source>
</evidence>
<evidence type="ECO:0000256" key="2">
    <source>
        <dbReference type="ARBA" id="ARBA00009943"/>
    </source>
</evidence>
<dbReference type="Proteomes" id="UP000315103">
    <property type="component" value="Unassembled WGS sequence"/>
</dbReference>
<dbReference type="PANTHER" id="PTHR36174:SF1">
    <property type="entry name" value="LIPID II:GLYCINE GLYCYLTRANSFERASE"/>
    <property type="match status" value="1"/>
</dbReference>
<dbReference type="GO" id="GO:0016755">
    <property type="term" value="F:aminoacyltransferase activity"/>
    <property type="evidence" value="ECO:0007669"/>
    <property type="project" value="InterPro"/>
</dbReference>
<evidence type="ECO:0000256" key="11">
    <source>
        <dbReference type="ARBA" id="ARBA00048654"/>
    </source>
</evidence>
<feature type="domain" description="BioF2-like acetyltransferase" evidence="12">
    <location>
        <begin position="140"/>
        <end position="271"/>
    </location>
</feature>
<dbReference type="SUPFAM" id="SSF55729">
    <property type="entry name" value="Acyl-CoA N-acyltransferases (Nat)"/>
    <property type="match status" value="1"/>
</dbReference>
<dbReference type="InterPro" id="IPR050644">
    <property type="entry name" value="PG_Glycine_Bridge_Synth"/>
</dbReference>
<dbReference type="InterPro" id="IPR038740">
    <property type="entry name" value="BioF2-like_GNAT_dom"/>
</dbReference>
<evidence type="ECO:0000256" key="8">
    <source>
        <dbReference type="ARBA" id="ARBA00039074"/>
    </source>
</evidence>
<dbReference type="GO" id="GO:0071555">
    <property type="term" value="P:cell wall organization"/>
    <property type="evidence" value="ECO:0007669"/>
    <property type="project" value="UniProtKB-KW"/>
</dbReference>
<gene>
    <name evidence="13" type="ORF">FO441_01300</name>
</gene>
<evidence type="ECO:0000256" key="7">
    <source>
        <dbReference type="ARBA" id="ARBA00023316"/>
    </source>
</evidence>
<evidence type="ECO:0000256" key="5">
    <source>
        <dbReference type="ARBA" id="ARBA00022984"/>
    </source>
</evidence>